<reference evidence="1 2" key="1">
    <citation type="submission" date="2017-08" db="EMBL/GenBank/DDBJ databases">
        <title>Acidophilic green algal genome provides insights into adaptation to an acidic environment.</title>
        <authorList>
            <person name="Hirooka S."/>
            <person name="Hirose Y."/>
            <person name="Kanesaki Y."/>
            <person name="Higuchi S."/>
            <person name="Fujiwara T."/>
            <person name="Onuma R."/>
            <person name="Era A."/>
            <person name="Ohbayashi R."/>
            <person name="Uzuka A."/>
            <person name="Nozaki H."/>
            <person name="Yoshikawa H."/>
            <person name="Miyagishima S.Y."/>
        </authorList>
    </citation>
    <scope>NUCLEOTIDE SEQUENCE [LARGE SCALE GENOMIC DNA]</scope>
    <source>
        <strain evidence="1 2">NIES-2499</strain>
    </source>
</reference>
<accession>A0A250XC69</accession>
<name>A0A250XC69_9CHLO</name>
<sequence length="133" mass="14313">MDKRAGTHKEGCETEEELIAVAGQWHAANVNGSDGALSAKQQLNASCRLQLPPVAKVNGPKPKAEIQERVLPLSAQSPWQVQIKPGVVGGGALPGSYHRWYNKRVDQFIDGGRRRAAAAVGEEEEDDNSEDDG</sequence>
<keyword evidence="2" id="KW-1185">Reference proteome</keyword>
<comment type="caution">
    <text evidence="1">The sequence shown here is derived from an EMBL/GenBank/DDBJ whole genome shotgun (WGS) entry which is preliminary data.</text>
</comment>
<evidence type="ECO:0000313" key="2">
    <source>
        <dbReference type="Proteomes" id="UP000232323"/>
    </source>
</evidence>
<evidence type="ECO:0000313" key="1">
    <source>
        <dbReference type="EMBL" id="GAX80685.1"/>
    </source>
</evidence>
<proteinExistence type="predicted"/>
<protein>
    <submittedName>
        <fullName evidence="1">Uncharacterized protein</fullName>
    </submittedName>
</protein>
<dbReference type="AlphaFoldDB" id="A0A250XC69"/>
<gene>
    <name evidence="1" type="ORF">CEUSTIGMA_g8120.t1</name>
</gene>
<dbReference type="Proteomes" id="UP000232323">
    <property type="component" value="Unassembled WGS sequence"/>
</dbReference>
<dbReference type="EMBL" id="BEGY01000055">
    <property type="protein sequence ID" value="GAX80685.1"/>
    <property type="molecule type" value="Genomic_DNA"/>
</dbReference>
<organism evidence="1 2">
    <name type="scientific">Chlamydomonas eustigma</name>
    <dbReference type="NCBI Taxonomy" id="1157962"/>
    <lineage>
        <taxon>Eukaryota</taxon>
        <taxon>Viridiplantae</taxon>
        <taxon>Chlorophyta</taxon>
        <taxon>core chlorophytes</taxon>
        <taxon>Chlorophyceae</taxon>
        <taxon>CS clade</taxon>
        <taxon>Chlamydomonadales</taxon>
        <taxon>Chlamydomonadaceae</taxon>
        <taxon>Chlamydomonas</taxon>
    </lineage>
</organism>